<feature type="domain" description="Cation efflux protein cytoplasmic" evidence="10">
    <location>
        <begin position="210"/>
        <end position="282"/>
    </location>
</feature>
<evidence type="ECO:0000256" key="8">
    <source>
        <dbReference type="SAM" id="Phobius"/>
    </source>
</evidence>
<evidence type="ECO:0000256" key="5">
    <source>
        <dbReference type="ARBA" id="ARBA00022989"/>
    </source>
</evidence>
<comment type="similarity">
    <text evidence="2">Belongs to the cation diffusion facilitator (CDF) transporter (TC 2.A.4) family. SLC30A subfamily.</text>
</comment>
<evidence type="ECO:0000259" key="10">
    <source>
        <dbReference type="Pfam" id="PF16916"/>
    </source>
</evidence>
<accession>A0ABY6P531</accession>
<gene>
    <name evidence="11" type="ORF">RHODO2019_00520</name>
</gene>
<feature type="transmembrane region" description="Helical" evidence="8">
    <location>
        <begin position="148"/>
        <end position="171"/>
    </location>
</feature>
<dbReference type="SUPFAM" id="SSF160240">
    <property type="entry name" value="Cation efflux protein cytoplasmic domain-like"/>
    <property type="match status" value="1"/>
</dbReference>
<feature type="domain" description="Cation efflux protein transmembrane" evidence="9">
    <location>
        <begin position="14"/>
        <end position="206"/>
    </location>
</feature>
<evidence type="ECO:0000256" key="2">
    <source>
        <dbReference type="ARBA" id="ARBA00008873"/>
    </source>
</evidence>
<keyword evidence="4 8" id="KW-0812">Transmembrane</keyword>
<dbReference type="Gene3D" id="1.20.1510.10">
    <property type="entry name" value="Cation efflux protein transmembrane domain"/>
    <property type="match status" value="1"/>
</dbReference>
<feature type="transmembrane region" description="Helical" evidence="8">
    <location>
        <begin position="116"/>
        <end position="136"/>
    </location>
</feature>
<evidence type="ECO:0000313" key="11">
    <source>
        <dbReference type="EMBL" id="UZJ26761.1"/>
    </source>
</evidence>
<dbReference type="InterPro" id="IPR058533">
    <property type="entry name" value="Cation_efflux_TM"/>
</dbReference>
<evidence type="ECO:0000256" key="1">
    <source>
        <dbReference type="ARBA" id="ARBA00004141"/>
    </source>
</evidence>
<sequence>MADARTGSGRSGRLLVSLGVMVGFLVLEVVVGLSTSSLALLSDAGHMLTDVVGMTMALVALELVRRGGQRAARTYGWHRAEVLTAVLNAALLVGVAVFILVSAVGRLSDPPAVPGLPLVVVALAGLAANVGVMLLLRSDARNSLAVRGAYLEVFADALGSVGVLVAGLLTALFGWRYADPVVAVLLGLMVLPRAVNLGRAGVRILVEAAPSRVDVPAVRAELAGVAGVTDVHDLHVWTLTDGMDVATVHLSTTDTDRDRVLHDAREVLARHDLGHATVQVEHTSHRAGCGEDAC</sequence>
<evidence type="ECO:0000313" key="12">
    <source>
        <dbReference type="Proteomes" id="UP001164965"/>
    </source>
</evidence>
<reference evidence="11" key="1">
    <citation type="submission" date="2022-10" db="EMBL/GenBank/DDBJ databases">
        <title>Rhodococcus sp.75.</title>
        <authorList>
            <person name="Sun M."/>
        </authorList>
    </citation>
    <scope>NUCLEOTIDE SEQUENCE</scope>
    <source>
        <strain evidence="11">75</strain>
    </source>
</reference>
<evidence type="ECO:0000256" key="4">
    <source>
        <dbReference type="ARBA" id="ARBA00022692"/>
    </source>
</evidence>
<feature type="transmembrane region" description="Helical" evidence="8">
    <location>
        <begin position="45"/>
        <end position="64"/>
    </location>
</feature>
<comment type="subcellular location">
    <subcellularLocation>
        <location evidence="1">Membrane</location>
        <topology evidence="1">Multi-pass membrane protein</topology>
    </subcellularLocation>
</comment>
<feature type="transmembrane region" description="Helical" evidence="8">
    <location>
        <begin position="12"/>
        <end position="33"/>
    </location>
</feature>
<evidence type="ECO:0000256" key="6">
    <source>
        <dbReference type="ARBA" id="ARBA00023065"/>
    </source>
</evidence>
<dbReference type="PANTHER" id="PTHR11562:SF17">
    <property type="entry name" value="RE54080P-RELATED"/>
    <property type="match status" value="1"/>
</dbReference>
<keyword evidence="7 8" id="KW-0472">Membrane</keyword>
<keyword evidence="6" id="KW-0406">Ion transport</keyword>
<protein>
    <submittedName>
        <fullName evidence="11">Cation diffusion facilitator family transporter</fullName>
    </submittedName>
</protein>
<dbReference type="SUPFAM" id="SSF161111">
    <property type="entry name" value="Cation efflux protein transmembrane domain-like"/>
    <property type="match status" value="1"/>
</dbReference>
<dbReference type="InterPro" id="IPR027469">
    <property type="entry name" value="Cation_efflux_TMD_sf"/>
</dbReference>
<name>A0ABY6P531_9NOCA</name>
<dbReference type="Proteomes" id="UP001164965">
    <property type="component" value="Chromosome"/>
</dbReference>
<keyword evidence="3" id="KW-0813">Transport</keyword>
<evidence type="ECO:0000256" key="3">
    <source>
        <dbReference type="ARBA" id="ARBA00022448"/>
    </source>
</evidence>
<feature type="transmembrane region" description="Helical" evidence="8">
    <location>
        <begin position="85"/>
        <end position="104"/>
    </location>
</feature>
<dbReference type="InterPro" id="IPR027470">
    <property type="entry name" value="Cation_efflux_CTD"/>
</dbReference>
<evidence type="ECO:0000256" key="7">
    <source>
        <dbReference type="ARBA" id="ARBA00023136"/>
    </source>
</evidence>
<evidence type="ECO:0000259" key="9">
    <source>
        <dbReference type="Pfam" id="PF01545"/>
    </source>
</evidence>
<dbReference type="InterPro" id="IPR050681">
    <property type="entry name" value="CDF/SLC30A"/>
</dbReference>
<dbReference type="PANTHER" id="PTHR11562">
    <property type="entry name" value="CATION EFFLUX PROTEIN/ ZINC TRANSPORTER"/>
    <property type="match status" value="1"/>
</dbReference>
<dbReference type="NCBIfam" id="TIGR01297">
    <property type="entry name" value="CDF"/>
    <property type="match status" value="1"/>
</dbReference>
<proteinExistence type="inferred from homology"/>
<dbReference type="EMBL" id="CP110615">
    <property type="protein sequence ID" value="UZJ26761.1"/>
    <property type="molecule type" value="Genomic_DNA"/>
</dbReference>
<keyword evidence="12" id="KW-1185">Reference proteome</keyword>
<dbReference type="InterPro" id="IPR036837">
    <property type="entry name" value="Cation_efflux_CTD_sf"/>
</dbReference>
<dbReference type="Pfam" id="PF01545">
    <property type="entry name" value="Cation_efflux"/>
    <property type="match status" value="1"/>
</dbReference>
<keyword evidence="5 8" id="KW-1133">Transmembrane helix</keyword>
<dbReference type="InterPro" id="IPR002524">
    <property type="entry name" value="Cation_efflux"/>
</dbReference>
<dbReference type="Pfam" id="PF16916">
    <property type="entry name" value="ZT_dimer"/>
    <property type="match status" value="1"/>
</dbReference>
<organism evidence="11 12">
    <name type="scientific">Rhodococcus antarcticus</name>
    <dbReference type="NCBI Taxonomy" id="2987751"/>
    <lineage>
        <taxon>Bacteria</taxon>
        <taxon>Bacillati</taxon>
        <taxon>Actinomycetota</taxon>
        <taxon>Actinomycetes</taxon>
        <taxon>Mycobacteriales</taxon>
        <taxon>Nocardiaceae</taxon>
        <taxon>Rhodococcus</taxon>
    </lineage>
</organism>